<dbReference type="InterPro" id="IPR052337">
    <property type="entry name" value="SAT4-like"/>
</dbReference>
<evidence type="ECO:0000256" key="2">
    <source>
        <dbReference type="ARBA" id="ARBA00022692"/>
    </source>
</evidence>
<proteinExistence type="inferred from homology"/>
<dbReference type="PANTHER" id="PTHR33048">
    <property type="entry name" value="PTH11-LIKE INTEGRAL MEMBRANE PROTEIN (AFU_ORTHOLOGUE AFUA_5G11245)"/>
    <property type="match status" value="1"/>
</dbReference>
<reference evidence="9" key="1">
    <citation type="submission" date="2021-07" db="EMBL/GenBank/DDBJ databases">
        <authorList>
            <person name="Durling M."/>
        </authorList>
    </citation>
    <scope>NUCLEOTIDE SEQUENCE</scope>
</reference>
<dbReference type="EMBL" id="CAJVRM010000161">
    <property type="protein sequence ID" value="CAG8976048.1"/>
    <property type="molecule type" value="Genomic_DNA"/>
</dbReference>
<organism evidence="9 10">
    <name type="scientific">Hymenoscyphus albidus</name>
    <dbReference type="NCBI Taxonomy" id="595503"/>
    <lineage>
        <taxon>Eukaryota</taxon>
        <taxon>Fungi</taxon>
        <taxon>Dikarya</taxon>
        <taxon>Ascomycota</taxon>
        <taxon>Pezizomycotina</taxon>
        <taxon>Leotiomycetes</taxon>
        <taxon>Helotiales</taxon>
        <taxon>Helotiaceae</taxon>
        <taxon>Hymenoscyphus</taxon>
    </lineage>
</organism>
<dbReference type="AlphaFoldDB" id="A0A9N9PV00"/>
<feature type="transmembrane region" description="Helical" evidence="7">
    <location>
        <begin position="136"/>
        <end position="162"/>
    </location>
</feature>
<feature type="region of interest" description="Disordered" evidence="6">
    <location>
        <begin position="298"/>
        <end position="324"/>
    </location>
</feature>
<keyword evidence="4 7" id="KW-0472">Membrane</keyword>
<feature type="transmembrane region" description="Helical" evidence="7">
    <location>
        <begin position="98"/>
        <end position="124"/>
    </location>
</feature>
<keyword evidence="3 7" id="KW-1133">Transmembrane helix</keyword>
<evidence type="ECO:0000256" key="4">
    <source>
        <dbReference type="ARBA" id="ARBA00023136"/>
    </source>
</evidence>
<dbReference type="OrthoDB" id="5401779at2759"/>
<feature type="compositionally biased region" description="Low complexity" evidence="6">
    <location>
        <begin position="305"/>
        <end position="318"/>
    </location>
</feature>
<evidence type="ECO:0000256" key="5">
    <source>
        <dbReference type="ARBA" id="ARBA00038359"/>
    </source>
</evidence>
<feature type="transmembrane region" description="Helical" evidence="7">
    <location>
        <begin position="56"/>
        <end position="78"/>
    </location>
</feature>
<dbReference type="GO" id="GO:0016020">
    <property type="term" value="C:membrane"/>
    <property type="evidence" value="ECO:0007669"/>
    <property type="project" value="UniProtKB-SubCell"/>
</dbReference>
<gene>
    <name evidence="9" type="ORF">HYALB_00010330</name>
</gene>
<sequence>MSTSSSNHTYTAEYLAEDRKQSFLDFMICFAVLETSFFALFCLSRYKSKTPHGWDTWLMIPAYIICVGHPIVGIYGAVTNVNGKHAVTASAHTVEVWLKLLVTVWFTYPPSVALPRLCILGLYLRIFTIKMYRYATYGIGAIIILTWLAIYICNFTICTPFQYSWDKSIPGGHCIDLPAEHLWISLPNIVTDLAMLLLPQPVIWHLQVSRAQKIGLTITFATFSIGLVTSCLRFWTFFNKDLYIDVTWYSVDAMIWTATESGVYFIAACLPYLRTLFTPLLAKIDFSYLRKLKLTMGSGTRKSGKGNTNSSTSPTGTGITLTDKPARDDYLLPRLSAGNDQKSLVTCYHVDSPQPASRLDNPAEDLEMGYGSERTQGIQVQKSYGFCLHIAAKHPRPDITTSILTNDALISVTGLSPQQTVKEHYIE</sequence>
<feature type="transmembrane region" description="Helical" evidence="7">
    <location>
        <begin position="214"/>
        <end position="235"/>
    </location>
</feature>
<name>A0A9N9PV00_9HELO</name>
<evidence type="ECO:0000256" key="7">
    <source>
        <dbReference type="SAM" id="Phobius"/>
    </source>
</evidence>
<protein>
    <recommendedName>
        <fullName evidence="8">Rhodopsin domain-containing protein</fullName>
    </recommendedName>
</protein>
<accession>A0A9N9PV00</accession>
<dbReference type="PANTHER" id="PTHR33048:SF156">
    <property type="entry name" value="INTEGRAL MEMBRANE PROTEIN"/>
    <property type="match status" value="1"/>
</dbReference>
<evidence type="ECO:0000256" key="6">
    <source>
        <dbReference type="SAM" id="MobiDB-lite"/>
    </source>
</evidence>
<keyword evidence="2 7" id="KW-0812">Transmembrane</keyword>
<dbReference type="InterPro" id="IPR049326">
    <property type="entry name" value="Rhodopsin_dom_fungi"/>
</dbReference>
<comment type="similarity">
    <text evidence="5">Belongs to the SAT4 family.</text>
</comment>
<evidence type="ECO:0000256" key="3">
    <source>
        <dbReference type="ARBA" id="ARBA00022989"/>
    </source>
</evidence>
<evidence type="ECO:0000256" key="1">
    <source>
        <dbReference type="ARBA" id="ARBA00004141"/>
    </source>
</evidence>
<evidence type="ECO:0000313" key="9">
    <source>
        <dbReference type="EMBL" id="CAG8976048.1"/>
    </source>
</evidence>
<feature type="transmembrane region" description="Helical" evidence="7">
    <location>
        <begin position="182"/>
        <end position="202"/>
    </location>
</feature>
<evidence type="ECO:0000313" key="10">
    <source>
        <dbReference type="Proteomes" id="UP000701801"/>
    </source>
</evidence>
<dbReference type="Proteomes" id="UP000701801">
    <property type="component" value="Unassembled WGS sequence"/>
</dbReference>
<feature type="domain" description="Rhodopsin" evidence="8">
    <location>
        <begin position="42"/>
        <end position="277"/>
    </location>
</feature>
<evidence type="ECO:0000259" key="8">
    <source>
        <dbReference type="Pfam" id="PF20684"/>
    </source>
</evidence>
<comment type="subcellular location">
    <subcellularLocation>
        <location evidence="1">Membrane</location>
        <topology evidence="1">Multi-pass membrane protein</topology>
    </subcellularLocation>
</comment>
<feature type="transmembrane region" description="Helical" evidence="7">
    <location>
        <begin position="255"/>
        <end position="273"/>
    </location>
</feature>
<feature type="transmembrane region" description="Helical" evidence="7">
    <location>
        <begin position="23"/>
        <end position="44"/>
    </location>
</feature>
<keyword evidence="10" id="KW-1185">Reference proteome</keyword>
<comment type="caution">
    <text evidence="9">The sequence shown here is derived from an EMBL/GenBank/DDBJ whole genome shotgun (WGS) entry which is preliminary data.</text>
</comment>
<dbReference type="Pfam" id="PF20684">
    <property type="entry name" value="Fung_rhodopsin"/>
    <property type="match status" value="1"/>
</dbReference>